<evidence type="ECO:0000256" key="1">
    <source>
        <dbReference type="SAM" id="Phobius"/>
    </source>
</evidence>
<keyword evidence="1" id="KW-0812">Transmembrane</keyword>
<proteinExistence type="predicted"/>
<keyword evidence="1" id="KW-0472">Membrane</keyword>
<accession>A0A5C5YM29</accession>
<dbReference type="EMBL" id="SJPO01000006">
    <property type="protein sequence ID" value="TWT75906.1"/>
    <property type="molecule type" value="Genomic_DNA"/>
</dbReference>
<keyword evidence="3" id="KW-1185">Reference proteome</keyword>
<dbReference type="OrthoDB" id="261392at2"/>
<feature type="transmembrane region" description="Helical" evidence="1">
    <location>
        <begin position="12"/>
        <end position="33"/>
    </location>
</feature>
<gene>
    <name evidence="2" type="ORF">Pla123a_26900</name>
</gene>
<reference evidence="2 3" key="1">
    <citation type="submission" date="2019-02" db="EMBL/GenBank/DDBJ databases">
        <title>Deep-cultivation of Planctomycetes and their phenomic and genomic characterization uncovers novel biology.</title>
        <authorList>
            <person name="Wiegand S."/>
            <person name="Jogler M."/>
            <person name="Boedeker C."/>
            <person name="Pinto D."/>
            <person name="Vollmers J."/>
            <person name="Rivas-Marin E."/>
            <person name="Kohn T."/>
            <person name="Peeters S.H."/>
            <person name="Heuer A."/>
            <person name="Rast P."/>
            <person name="Oberbeckmann S."/>
            <person name="Bunk B."/>
            <person name="Jeske O."/>
            <person name="Meyerdierks A."/>
            <person name="Storesund J.E."/>
            <person name="Kallscheuer N."/>
            <person name="Luecker S."/>
            <person name="Lage O.M."/>
            <person name="Pohl T."/>
            <person name="Merkel B.J."/>
            <person name="Hornburger P."/>
            <person name="Mueller R.-W."/>
            <person name="Bruemmer F."/>
            <person name="Labrenz M."/>
            <person name="Spormann A.M."/>
            <person name="Op Den Camp H."/>
            <person name="Overmann J."/>
            <person name="Amann R."/>
            <person name="Jetten M.S.M."/>
            <person name="Mascher T."/>
            <person name="Medema M.H."/>
            <person name="Devos D.P."/>
            <person name="Kaster A.-K."/>
            <person name="Ovreas L."/>
            <person name="Rohde M."/>
            <person name="Galperin M.Y."/>
            <person name="Jogler C."/>
        </authorList>
    </citation>
    <scope>NUCLEOTIDE SEQUENCE [LARGE SCALE GENOMIC DNA]</scope>
    <source>
        <strain evidence="2 3">Pla123a</strain>
    </source>
</reference>
<name>A0A5C5YM29_9BACT</name>
<dbReference type="RefSeq" id="WP_146587708.1">
    <property type="nucleotide sequence ID" value="NZ_SJPO01000006.1"/>
</dbReference>
<sequence length="464" mass="50485">MPDPKPNFRVRLRTMLITLVVGGAAFGLSGRLLQRNPQLLIGLLWGGAVLGPLVAGIVTVVWLGVKERRRNLLIWGVLLAVTPLVGMFAASALQSMARGPGGIGMLSNTQLIRNELPKRWDEPWVWQELERRQQAGKLTAAESNDAIQTLALAMAAAHPNGYGSPLHWARQFLEAVVQEGQLSDKSLLALADAFYGAEPKLEPLARRRAGDGSLPVAVKFGSVWAENSAGVPLLVWRVKQVSVDGKPAKYREDWRRRDGWNGSLTEPLAAGEHELRIDVEAAYAPYDKMVGLNPEEVDPARAPQPLRRWQTSVTEKLTVYAEDEALVKLITDPRQLSGGHGVQVQRLVMQQTKDGGKLVLLIDTRGGSALNLGFSAAVHIDGQAYPLEGAVMRLHLDGSEMTGGNQLEAPIPVLITDARQADVVLTPNPAIVEQHPEVDAIWGKPITFTAVPLERLDLEESSSP</sequence>
<keyword evidence="1" id="KW-1133">Transmembrane helix</keyword>
<dbReference type="AlphaFoldDB" id="A0A5C5YM29"/>
<evidence type="ECO:0000313" key="3">
    <source>
        <dbReference type="Proteomes" id="UP000318478"/>
    </source>
</evidence>
<feature type="transmembrane region" description="Helical" evidence="1">
    <location>
        <begin position="39"/>
        <end position="65"/>
    </location>
</feature>
<comment type="caution">
    <text evidence="2">The sequence shown here is derived from an EMBL/GenBank/DDBJ whole genome shotgun (WGS) entry which is preliminary data.</text>
</comment>
<evidence type="ECO:0000313" key="2">
    <source>
        <dbReference type="EMBL" id="TWT75906.1"/>
    </source>
</evidence>
<organism evidence="2 3">
    <name type="scientific">Posidoniimonas polymericola</name>
    <dbReference type="NCBI Taxonomy" id="2528002"/>
    <lineage>
        <taxon>Bacteria</taxon>
        <taxon>Pseudomonadati</taxon>
        <taxon>Planctomycetota</taxon>
        <taxon>Planctomycetia</taxon>
        <taxon>Pirellulales</taxon>
        <taxon>Lacipirellulaceae</taxon>
        <taxon>Posidoniimonas</taxon>
    </lineage>
</organism>
<protein>
    <submittedName>
        <fullName evidence="2">Uncharacterized protein</fullName>
    </submittedName>
</protein>
<feature type="transmembrane region" description="Helical" evidence="1">
    <location>
        <begin position="72"/>
        <end position="93"/>
    </location>
</feature>
<dbReference type="Proteomes" id="UP000318478">
    <property type="component" value="Unassembled WGS sequence"/>
</dbReference>